<dbReference type="EMBL" id="QXUI01000026">
    <property type="protein sequence ID" value="RIM90457.1"/>
    <property type="molecule type" value="Genomic_DNA"/>
</dbReference>
<sequence>MIKLELYSLNDKYSTDEMIFKKTDYFRDIFDICYKIKNNITSKYNLLLEFQKVYNNEYSLKEQAITIEFK</sequence>
<accession>A0AAQ0LV33</accession>
<proteinExistence type="predicted"/>
<gene>
    <name evidence="1" type="ORF">BU104_14375</name>
</gene>
<dbReference type="Proteomes" id="UP000285579">
    <property type="component" value="Unassembled WGS sequence"/>
</dbReference>
<name>A0AAQ0LV33_STAXY</name>
<organism evidence="1 2">
    <name type="scientific">Staphylococcus xylosus</name>
    <dbReference type="NCBI Taxonomy" id="1288"/>
    <lineage>
        <taxon>Bacteria</taxon>
        <taxon>Bacillati</taxon>
        <taxon>Bacillota</taxon>
        <taxon>Bacilli</taxon>
        <taxon>Bacillales</taxon>
        <taxon>Staphylococcaceae</taxon>
        <taxon>Staphylococcus</taxon>
    </lineage>
</organism>
<dbReference type="RefSeq" id="WP_119555762.1">
    <property type="nucleotide sequence ID" value="NZ_QXUI01000026.1"/>
</dbReference>
<evidence type="ECO:0000313" key="2">
    <source>
        <dbReference type="Proteomes" id="UP000285579"/>
    </source>
</evidence>
<comment type="caution">
    <text evidence="1">The sequence shown here is derived from an EMBL/GenBank/DDBJ whole genome shotgun (WGS) entry which is preliminary data.</text>
</comment>
<reference evidence="1 2" key="1">
    <citation type="journal article" date="2016" name="Front. Microbiol.">
        <title>Comprehensive Phylogenetic Analysis of Bovine Non-aureus Staphylococci Species Based on Whole-Genome Sequencing.</title>
        <authorList>
            <person name="Naushad S."/>
            <person name="Barkema H.W."/>
            <person name="Luby C."/>
            <person name="Condas L.A."/>
            <person name="Nobrega D.B."/>
            <person name="Carson D.A."/>
            <person name="De Buck J."/>
        </authorList>
    </citation>
    <scope>NUCLEOTIDE SEQUENCE [LARGE SCALE GENOMIC DNA]</scope>
    <source>
        <strain evidence="1 2">SNUC 1349</strain>
    </source>
</reference>
<evidence type="ECO:0000313" key="1">
    <source>
        <dbReference type="EMBL" id="RIM90457.1"/>
    </source>
</evidence>
<protein>
    <submittedName>
        <fullName evidence="1">Uncharacterized protein</fullName>
    </submittedName>
</protein>
<dbReference type="AlphaFoldDB" id="A0AAQ0LV33"/>